<organism evidence="10 11">
    <name type="scientific">Meridianimarinicoccus marinus</name>
    <dbReference type="NCBI Taxonomy" id="3231483"/>
    <lineage>
        <taxon>Bacteria</taxon>
        <taxon>Pseudomonadati</taxon>
        <taxon>Pseudomonadota</taxon>
        <taxon>Alphaproteobacteria</taxon>
        <taxon>Rhodobacterales</taxon>
        <taxon>Paracoccaceae</taxon>
        <taxon>Meridianimarinicoccus</taxon>
    </lineage>
</organism>
<sequence>MRVAMMTALNDSIDRLKTTYDIGIVREVSPARLRVSGLRRVAAQGDVVEVSGGGGLRLLGDVEAMAGGFLDVVPRGLTKGICEGDRVLHLGRDVFAPDDSWIGRVLDPFGQALDQRPVRQGAQERAIRATPPAATSRRGFGPRLETGHAVFNTFLPLAKGQRIGLFAGSGVGKSTLLADLARQVEADLVVVALIGERGRELNHFVDHALGNDGLKRAVVFAATADQPASARQRCAHAAMTTAEFFRDQGRHVLLLVDSVTRLAEAHRDIALSRGATPGLDGFPPSVVQEISQLAERAGPGAGDAGDITAIMSVLVAGSNMDGLIADTLRGVLDGHVVLDRGIAERGRFPAVNVLRSVSRSLPDCASDSENAVMAEARRALSQYSDSELMIRSGLYESGHDKEIDRAIRLWPLLDDFVGQGTGMTTADDFRMLERILATA</sequence>
<evidence type="ECO:0000259" key="9">
    <source>
        <dbReference type="SMART" id="SM00382"/>
    </source>
</evidence>
<dbReference type="InterPro" id="IPR040627">
    <property type="entry name" value="T3SS_ATPase_C"/>
</dbReference>
<proteinExistence type="predicted"/>
<evidence type="ECO:0000256" key="1">
    <source>
        <dbReference type="ARBA" id="ARBA00004496"/>
    </source>
</evidence>
<keyword evidence="3" id="KW-0963">Cytoplasm</keyword>
<comment type="catalytic activity">
    <reaction evidence="8">
        <text>ATP + H2O + cellular proteinSide 1 = ADP + phosphate + cellular proteinSide 2.</text>
        <dbReference type="EC" id="7.4.2.8"/>
    </reaction>
</comment>
<dbReference type="NCBIfam" id="TIGR01026">
    <property type="entry name" value="fliI_yscN"/>
    <property type="match status" value="1"/>
</dbReference>
<keyword evidence="5" id="KW-0067">ATP-binding</keyword>
<dbReference type="InterPro" id="IPR020003">
    <property type="entry name" value="ATPase_a/bsu_AS"/>
</dbReference>
<evidence type="ECO:0000313" key="11">
    <source>
        <dbReference type="Proteomes" id="UP001553161"/>
    </source>
</evidence>
<evidence type="ECO:0000256" key="8">
    <source>
        <dbReference type="ARBA" id="ARBA00034006"/>
    </source>
</evidence>
<dbReference type="Gene3D" id="3.40.50.12240">
    <property type="match status" value="1"/>
</dbReference>
<gene>
    <name evidence="10" type="ORF">AB0T83_04110</name>
</gene>
<comment type="subcellular location">
    <subcellularLocation>
        <location evidence="1">Cytoplasm</location>
    </subcellularLocation>
</comment>
<dbReference type="Pfam" id="PF18269">
    <property type="entry name" value="T3SS_ATPase_C"/>
    <property type="match status" value="1"/>
</dbReference>
<dbReference type="InterPro" id="IPR000194">
    <property type="entry name" value="ATPase_F1/V1/A1_a/bsu_nucl-bd"/>
</dbReference>
<reference evidence="10 11" key="1">
    <citation type="submission" date="2024-07" db="EMBL/GenBank/DDBJ databases">
        <authorList>
            <person name="Kang M."/>
        </authorList>
    </citation>
    <scope>NUCLEOTIDE SEQUENCE [LARGE SCALE GENOMIC DNA]</scope>
    <source>
        <strain evidence="10 11">DFM31</strain>
    </source>
</reference>
<dbReference type="Pfam" id="PF00006">
    <property type="entry name" value="ATP-synt_ab"/>
    <property type="match status" value="1"/>
</dbReference>
<evidence type="ECO:0000256" key="4">
    <source>
        <dbReference type="ARBA" id="ARBA00022741"/>
    </source>
</evidence>
<accession>A0ABV3L388</accession>
<keyword evidence="11" id="KW-1185">Reference proteome</keyword>
<evidence type="ECO:0000256" key="6">
    <source>
        <dbReference type="ARBA" id="ARBA00022927"/>
    </source>
</evidence>
<dbReference type="InterPro" id="IPR005714">
    <property type="entry name" value="ATPase_T3SS_FliI/YscN"/>
</dbReference>
<keyword evidence="7" id="KW-1278">Translocase</keyword>
<dbReference type="InterPro" id="IPR050053">
    <property type="entry name" value="ATPase_alpha/beta_chains"/>
</dbReference>
<evidence type="ECO:0000256" key="3">
    <source>
        <dbReference type="ARBA" id="ARBA00022490"/>
    </source>
</evidence>
<dbReference type="PROSITE" id="PS00152">
    <property type="entry name" value="ATPASE_ALPHA_BETA"/>
    <property type="match status" value="1"/>
</dbReference>
<keyword evidence="6" id="KW-0653">Protein transport</keyword>
<dbReference type="InterPro" id="IPR003593">
    <property type="entry name" value="AAA+_ATPase"/>
</dbReference>
<keyword evidence="2" id="KW-0813">Transport</keyword>
<evidence type="ECO:0000256" key="5">
    <source>
        <dbReference type="ARBA" id="ARBA00022840"/>
    </source>
</evidence>
<evidence type="ECO:0000256" key="2">
    <source>
        <dbReference type="ARBA" id="ARBA00022448"/>
    </source>
</evidence>
<keyword evidence="4" id="KW-0547">Nucleotide-binding</keyword>
<evidence type="ECO:0000313" key="10">
    <source>
        <dbReference type="EMBL" id="MEV8465966.1"/>
    </source>
</evidence>
<dbReference type="EMBL" id="JBFBVU010000003">
    <property type="protein sequence ID" value="MEV8465966.1"/>
    <property type="molecule type" value="Genomic_DNA"/>
</dbReference>
<feature type="domain" description="AAA+ ATPase" evidence="9">
    <location>
        <begin position="159"/>
        <end position="343"/>
    </location>
</feature>
<name>A0ABV3L388_9RHOB</name>
<dbReference type="RefSeq" id="WP_366191777.1">
    <property type="nucleotide sequence ID" value="NZ_JBFBVU010000003.1"/>
</dbReference>
<dbReference type="InterPro" id="IPR027417">
    <property type="entry name" value="P-loop_NTPase"/>
</dbReference>
<dbReference type="SUPFAM" id="SSF52540">
    <property type="entry name" value="P-loop containing nucleoside triphosphate hydrolases"/>
    <property type="match status" value="1"/>
</dbReference>
<dbReference type="SMART" id="SM00382">
    <property type="entry name" value="AAA"/>
    <property type="match status" value="1"/>
</dbReference>
<evidence type="ECO:0000256" key="7">
    <source>
        <dbReference type="ARBA" id="ARBA00022967"/>
    </source>
</evidence>
<protein>
    <submittedName>
        <fullName evidence="10">FliI/YscN family ATPase</fullName>
    </submittedName>
</protein>
<dbReference type="Proteomes" id="UP001553161">
    <property type="component" value="Unassembled WGS sequence"/>
</dbReference>
<dbReference type="PANTHER" id="PTHR15184">
    <property type="entry name" value="ATP SYNTHASE"/>
    <property type="match status" value="1"/>
</dbReference>
<comment type="caution">
    <text evidence="10">The sequence shown here is derived from an EMBL/GenBank/DDBJ whole genome shotgun (WGS) entry which is preliminary data.</text>
</comment>
<dbReference type="PANTHER" id="PTHR15184:SF9">
    <property type="entry name" value="SPI-1 TYPE 3 SECRETION SYSTEM ATPASE"/>
    <property type="match status" value="1"/>
</dbReference>